<dbReference type="Proteomes" id="UP000789901">
    <property type="component" value="Unassembled WGS sequence"/>
</dbReference>
<dbReference type="EMBL" id="CAJVQB010007162">
    <property type="protein sequence ID" value="CAG8698226.1"/>
    <property type="molecule type" value="Genomic_DNA"/>
</dbReference>
<reference evidence="1 2" key="1">
    <citation type="submission" date="2021-06" db="EMBL/GenBank/DDBJ databases">
        <authorList>
            <person name="Kallberg Y."/>
            <person name="Tangrot J."/>
            <person name="Rosling A."/>
        </authorList>
    </citation>
    <scope>NUCLEOTIDE SEQUENCE [LARGE SCALE GENOMIC DNA]</scope>
    <source>
        <strain evidence="1 2">120-4 pot B 10/14</strain>
    </source>
</reference>
<protein>
    <submittedName>
        <fullName evidence="1">23915_t:CDS:1</fullName>
    </submittedName>
</protein>
<sequence length="93" mass="10698">MLDLKRLDEILNINSVQSNFVKREGNVFEEIEVDKDEVFVRNKRSLLEKNDFVVLENSDKENEIQPISTADKASTALEGVKVYTLQSTIPDQR</sequence>
<keyword evidence="2" id="KW-1185">Reference proteome</keyword>
<accession>A0ABN7UXQ2</accession>
<comment type="caution">
    <text evidence="1">The sequence shown here is derived from an EMBL/GenBank/DDBJ whole genome shotgun (WGS) entry which is preliminary data.</text>
</comment>
<organism evidence="1 2">
    <name type="scientific">Gigaspora margarita</name>
    <dbReference type="NCBI Taxonomy" id="4874"/>
    <lineage>
        <taxon>Eukaryota</taxon>
        <taxon>Fungi</taxon>
        <taxon>Fungi incertae sedis</taxon>
        <taxon>Mucoromycota</taxon>
        <taxon>Glomeromycotina</taxon>
        <taxon>Glomeromycetes</taxon>
        <taxon>Diversisporales</taxon>
        <taxon>Gigasporaceae</taxon>
        <taxon>Gigaspora</taxon>
    </lineage>
</organism>
<gene>
    <name evidence="1" type="ORF">GMARGA_LOCUS11955</name>
</gene>
<name>A0ABN7UXQ2_GIGMA</name>
<evidence type="ECO:0000313" key="1">
    <source>
        <dbReference type="EMBL" id="CAG8698226.1"/>
    </source>
</evidence>
<evidence type="ECO:0000313" key="2">
    <source>
        <dbReference type="Proteomes" id="UP000789901"/>
    </source>
</evidence>
<proteinExistence type="predicted"/>